<reference evidence="3 4" key="1">
    <citation type="submission" date="2012-09" db="EMBL/GenBank/DDBJ databases">
        <title>The Genome Sequence of Veillonella ratti ACS-216-V-COL6B.</title>
        <authorList>
            <consortium name="The Broad Institute Genome Sequencing Platform"/>
            <person name="Earl A."/>
            <person name="Ward D."/>
            <person name="Feldgarden M."/>
            <person name="Gevers D."/>
            <person name="Saerens B."/>
            <person name="Vaneechoutte M."/>
            <person name="Walker B."/>
            <person name="Young S.K."/>
            <person name="Zeng Q."/>
            <person name="Gargeya S."/>
            <person name="Fitzgerald M."/>
            <person name="Haas B."/>
            <person name="Abouelleil A."/>
            <person name="Alvarado L."/>
            <person name="Arachchi H.M."/>
            <person name="Berlin A."/>
            <person name="Chapman S.B."/>
            <person name="Goldberg J."/>
            <person name="Griggs A."/>
            <person name="Gujja S."/>
            <person name="Hansen M."/>
            <person name="Howarth C."/>
            <person name="Imamovic A."/>
            <person name="Larimer J."/>
            <person name="McCowen C."/>
            <person name="Montmayeur A."/>
            <person name="Murphy C."/>
            <person name="Neiman D."/>
            <person name="Pearson M."/>
            <person name="Priest M."/>
            <person name="Roberts A."/>
            <person name="Saif S."/>
            <person name="Shea T."/>
            <person name="Sisk P."/>
            <person name="Sykes S."/>
            <person name="Wortman J."/>
            <person name="Nusbaum C."/>
            <person name="Birren B."/>
        </authorList>
    </citation>
    <scope>NUCLEOTIDE SEQUENCE [LARGE SCALE GENOMIC DNA]</scope>
    <source>
        <strain evidence="3 4">ACS-216-V-Col6b</strain>
    </source>
</reference>
<evidence type="ECO:0000313" key="4">
    <source>
        <dbReference type="Proteomes" id="UP000009891"/>
    </source>
</evidence>
<dbReference type="STRING" id="883156.HMPREF9282_02113"/>
<evidence type="ECO:0000313" key="3">
    <source>
        <dbReference type="EMBL" id="EKU77396.1"/>
    </source>
</evidence>
<dbReference type="EMBL" id="AHAF01000023">
    <property type="protein sequence ID" value="EKU77396.1"/>
    <property type="molecule type" value="Genomic_DNA"/>
</dbReference>
<dbReference type="InterPro" id="IPR008258">
    <property type="entry name" value="Transglycosylase_SLT_dom_1"/>
</dbReference>
<name>K9D2Q1_9FIRM</name>
<keyword evidence="4" id="KW-1185">Reference proteome</keyword>
<dbReference type="SUPFAM" id="SSF53955">
    <property type="entry name" value="Lysozyme-like"/>
    <property type="match status" value="1"/>
</dbReference>
<feature type="domain" description="Transglycosylase SLT" evidence="2">
    <location>
        <begin position="48"/>
        <end position="147"/>
    </location>
</feature>
<dbReference type="Proteomes" id="UP000009891">
    <property type="component" value="Unassembled WGS sequence"/>
</dbReference>
<dbReference type="Gene3D" id="1.10.530.10">
    <property type="match status" value="1"/>
</dbReference>
<organism evidence="3 4">
    <name type="scientific">Veillonella seminalis ACS-216-V-Col6b</name>
    <dbReference type="NCBI Taxonomy" id="883156"/>
    <lineage>
        <taxon>Bacteria</taxon>
        <taxon>Bacillati</taxon>
        <taxon>Bacillota</taxon>
        <taxon>Negativicutes</taxon>
        <taxon>Veillonellales</taxon>
        <taxon>Veillonellaceae</taxon>
        <taxon>Veillonella</taxon>
    </lineage>
</organism>
<keyword evidence="1" id="KW-0732">Signal</keyword>
<protein>
    <recommendedName>
        <fullName evidence="2">Transglycosylase SLT domain-containing protein</fullName>
    </recommendedName>
</protein>
<dbReference type="HOGENOM" id="CLU_1354121_0_0_9"/>
<evidence type="ECO:0000259" key="2">
    <source>
        <dbReference type="Pfam" id="PF01464"/>
    </source>
</evidence>
<dbReference type="PATRIC" id="fig|883156.3.peg.2066"/>
<dbReference type="eggNOG" id="COG0741">
    <property type="taxonomic scope" value="Bacteria"/>
</dbReference>
<evidence type="ECO:0000256" key="1">
    <source>
        <dbReference type="SAM" id="SignalP"/>
    </source>
</evidence>
<dbReference type="Pfam" id="PF01464">
    <property type="entry name" value="SLT"/>
    <property type="match status" value="1"/>
</dbReference>
<gene>
    <name evidence="3" type="ORF">HMPREF9282_02113</name>
</gene>
<sequence length="202" mass="22926">MFKKRKEIKTILLAAAALLIWPMTSNANSLGDYINQFVANGQYIAEIIDYNGRKYNIDPLFLASIFYVESRYDNAAVSSAGAKGVAQLMPDTANYLNVDPNNIEGNIEGGSRYFKEMLDLHQNKGIQQYNFALASYNAGPGNATNTIPTYTYDYINMVNQEYLKLQKIIDPSIITRTPNTNKKEQLLLLYKLKKYKNLIKKK</sequence>
<dbReference type="RefSeq" id="WP_006556997.1">
    <property type="nucleotide sequence ID" value="NZ_JH992939.1"/>
</dbReference>
<feature type="chain" id="PRO_5003925613" description="Transglycosylase SLT domain-containing protein" evidence="1">
    <location>
        <begin position="28"/>
        <end position="202"/>
    </location>
</feature>
<dbReference type="InterPro" id="IPR023346">
    <property type="entry name" value="Lysozyme-like_dom_sf"/>
</dbReference>
<proteinExistence type="predicted"/>
<dbReference type="PANTHER" id="PTHR37423:SF2">
    <property type="entry name" value="MEMBRANE-BOUND LYTIC MUREIN TRANSGLYCOSYLASE C"/>
    <property type="match status" value="1"/>
</dbReference>
<dbReference type="OrthoDB" id="9815002at2"/>
<dbReference type="AlphaFoldDB" id="K9D2Q1"/>
<dbReference type="PANTHER" id="PTHR37423">
    <property type="entry name" value="SOLUBLE LYTIC MUREIN TRANSGLYCOSYLASE-RELATED"/>
    <property type="match status" value="1"/>
</dbReference>
<comment type="caution">
    <text evidence="3">The sequence shown here is derived from an EMBL/GenBank/DDBJ whole genome shotgun (WGS) entry which is preliminary data.</text>
</comment>
<feature type="signal peptide" evidence="1">
    <location>
        <begin position="1"/>
        <end position="27"/>
    </location>
</feature>
<accession>K9D2Q1</accession>